<dbReference type="InterPro" id="IPR013761">
    <property type="entry name" value="SAM/pointed_sf"/>
</dbReference>
<evidence type="ECO:0000313" key="3">
    <source>
        <dbReference type="Proteomes" id="UP000199628"/>
    </source>
</evidence>
<organism evidence="2 3">
    <name type="scientific">Ruegeria marina</name>
    <dbReference type="NCBI Taxonomy" id="639004"/>
    <lineage>
        <taxon>Bacteria</taxon>
        <taxon>Pseudomonadati</taxon>
        <taxon>Pseudomonadota</taxon>
        <taxon>Alphaproteobacteria</taxon>
        <taxon>Rhodobacterales</taxon>
        <taxon>Roseobacteraceae</taxon>
        <taxon>Ruegeria</taxon>
    </lineage>
</organism>
<sequence length="61" mass="6555">MAAVKIQGGNSQGLTALIGIPQTIIVFHMVVEISTWLGSLGLSQYVEAFRENDVDGRVLPL</sequence>
<keyword evidence="3" id="KW-1185">Reference proteome</keyword>
<protein>
    <submittedName>
        <fullName evidence="2">SAM domain (Sterile alpha motif)</fullName>
    </submittedName>
</protein>
<dbReference type="SUPFAM" id="SSF47769">
    <property type="entry name" value="SAM/Pointed domain"/>
    <property type="match status" value="1"/>
</dbReference>
<dbReference type="RefSeq" id="WP_143028668.1">
    <property type="nucleotide sequence ID" value="NZ_FMZV01000037.1"/>
</dbReference>
<dbReference type="OrthoDB" id="8253765at2"/>
<name>A0A1G7FMJ4_9RHOB</name>
<reference evidence="3" key="1">
    <citation type="submission" date="2016-10" db="EMBL/GenBank/DDBJ databases">
        <authorList>
            <person name="Varghese N."/>
            <person name="Submissions S."/>
        </authorList>
    </citation>
    <scope>NUCLEOTIDE SEQUENCE [LARGE SCALE GENOMIC DNA]</scope>
    <source>
        <strain evidence="3">CGMCC 1.9108</strain>
    </source>
</reference>
<dbReference type="EMBL" id="FMZV01000037">
    <property type="protein sequence ID" value="SDE77099.1"/>
    <property type="molecule type" value="Genomic_DNA"/>
</dbReference>
<feature type="domain" description="SAM" evidence="1">
    <location>
        <begin position="32"/>
        <end position="61"/>
    </location>
</feature>
<evidence type="ECO:0000313" key="2">
    <source>
        <dbReference type="EMBL" id="SDE77099.1"/>
    </source>
</evidence>
<dbReference type="PROSITE" id="PS50105">
    <property type="entry name" value="SAM_DOMAIN"/>
    <property type="match status" value="1"/>
</dbReference>
<gene>
    <name evidence="2" type="ORF">SAMN04488239_1378</name>
</gene>
<proteinExistence type="predicted"/>
<dbReference type="CDD" id="cd09487">
    <property type="entry name" value="SAM_superfamily"/>
    <property type="match status" value="1"/>
</dbReference>
<dbReference type="Gene3D" id="1.10.150.50">
    <property type="entry name" value="Transcription Factor, Ets-1"/>
    <property type="match status" value="1"/>
</dbReference>
<accession>A0A1G7FMJ4</accession>
<feature type="non-terminal residue" evidence="2">
    <location>
        <position position="61"/>
    </location>
</feature>
<evidence type="ECO:0000259" key="1">
    <source>
        <dbReference type="PROSITE" id="PS50105"/>
    </source>
</evidence>
<dbReference type="AlphaFoldDB" id="A0A1G7FMJ4"/>
<dbReference type="InterPro" id="IPR001660">
    <property type="entry name" value="SAM"/>
</dbReference>
<dbReference type="Proteomes" id="UP000199628">
    <property type="component" value="Unassembled WGS sequence"/>
</dbReference>
<dbReference type="Pfam" id="PF07647">
    <property type="entry name" value="SAM_2"/>
    <property type="match status" value="1"/>
</dbReference>
<dbReference type="STRING" id="639004.SAMN04488239_1378"/>